<dbReference type="GO" id="GO:0016787">
    <property type="term" value="F:hydrolase activity"/>
    <property type="evidence" value="ECO:0007669"/>
    <property type="project" value="UniProtKB-KW"/>
</dbReference>
<accession>A0ABX1LRZ5</accession>
<sequence>MASLSNCLRQNGNRYLGFQMFIDFHTHYDRQSPDRINLQTFHVTTALQEADLPLICSLGLHPWFVDESWEDAWQNLGALASLDKVVAIGECGLDRHIDLPIEVQTVIFQKHLELAESIRKPLVIHCVRAFAELIALKKSSKSSVPWIIHGFHKKMEVFQQLLKHDFYFSFGTAILSDRSPVIQAIANVPDGRFLLETDDRQDISIEQIYDRAATLRQVSLETLQTQLLETYYQLTRLS</sequence>
<evidence type="ECO:0000313" key="1">
    <source>
        <dbReference type="EMBL" id="NMF57840.1"/>
    </source>
</evidence>
<dbReference type="PANTHER" id="PTHR46124">
    <property type="entry name" value="D-AMINOACYL-TRNA DEACYLASE"/>
    <property type="match status" value="1"/>
</dbReference>
<dbReference type="InterPro" id="IPR032466">
    <property type="entry name" value="Metal_Hydrolase"/>
</dbReference>
<evidence type="ECO:0000313" key="2">
    <source>
        <dbReference type="Proteomes" id="UP000738376"/>
    </source>
</evidence>
<dbReference type="SUPFAM" id="SSF51556">
    <property type="entry name" value="Metallo-dependent hydrolases"/>
    <property type="match status" value="1"/>
</dbReference>
<gene>
    <name evidence="1" type="ORF">HC246_07360</name>
</gene>
<name>A0ABX1LRZ5_9CYAN</name>
<dbReference type="CDD" id="cd01310">
    <property type="entry name" value="TatD_DNAse"/>
    <property type="match status" value="1"/>
</dbReference>
<dbReference type="Proteomes" id="UP000738376">
    <property type="component" value="Unassembled WGS sequence"/>
</dbReference>
<reference evidence="1 2" key="1">
    <citation type="submission" date="2020-03" db="EMBL/GenBank/DDBJ databases">
        <title>Draft Genome Sequence of 2-Methylisoborneol Producing Pseudanabaena yagii Strain GIHE-NHR1 Isolated from North Han River in South Korea.</title>
        <authorList>
            <person name="Jeong J."/>
        </authorList>
    </citation>
    <scope>NUCLEOTIDE SEQUENCE [LARGE SCALE GENOMIC DNA]</scope>
    <source>
        <strain evidence="1 2">GIHE-NHR1</strain>
    </source>
</reference>
<comment type="caution">
    <text evidence="1">The sequence shown here is derived from an EMBL/GenBank/DDBJ whole genome shotgun (WGS) entry which is preliminary data.</text>
</comment>
<dbReference type="Pfam" id="PF01026">
    <property type="entry name" value="TatD_DNase"/>
    <property type="match status" value="1"/>
</dbReference>
<dbReference type="RefSeq" id="WP_169362822.1">
    <property type="nucleotide sequence ID" value="NZ_JAAVJL010000001.1"/>
</dbReference>
<dbReference type="EMBL" id="JAAVJL010000001">
    <property type="protein sequence ID" value="NMF57840.1"/>
    <property type="molecule type" value="Genomic_DNA"/>
</dbReference>
<protein>
    <submittedName>
        <fullName evidence="1">TatD family hydrolase</fullName>
    </submittedName>
</protein>
<dbReference type="InterPro" id="IPR001130">
    <property type="entry name" value="TatD-like"/>
</dbReference>
<dbReference type="PANTHER" id="PTHR46124:SF3">
    <property type="entry name" value="HYDROLASE"/>
    <property type="match status" value="1"/>
</dbReference>
<keyword evidence="1" id="KW-0378">Hydrolase</keyword>
<keyword evidence="2" id="KW-1185">Reference proteome</keyword>
<proteinExistence type="predicted"/>
<dbReference type="Gene3D" id="3.20.20.140">
    <property type="entry name" value="Metal-dependent hydrolases"/>
    <property type="match status" value="1"/>
</dbReference>
<organism evidence="1 2">
    <name type="scientific">Pseudanabaena yagii GIHE-NHR1</name>
    <dbReference type="NCBI Taxonomy" id="2722753"/>
    <lineage>
        <taxon>Bacteria</taxon>
        <taxon>Bacillati</taxon>
        <taxon>Cyanobacteriota</taxon>
        <taxon>Cyanophyceae</taxon>
        <taxon>Pseudanabaenales</taxon>
        <taxon>Pseudanabaenaceae</taxon>
        <taxon>Pseudanabaena</taxon>
        <taxon>Pseudanabaena yagii</taxon>
    </lineage>
</organism>